<evidence type="ECO:0000313" key="4">
    <source>
        <dbReference type="Proteomes" id="UP000594380"/>
    </source>
</evidence>
<organism evidence="3 4">
    <name type="scientific">Paraburkholderia youngii</name>
    <dbReference type="NCBI Taxonomy" id="2782701"/>
    <lineage>
        <taxon>Bacteria</taxon>
        <taxon>Pseudomonadati</taxon>
        <taxon>Pseudomonadota</taxon>
        <taxon>Betaproteobacteria</taxon>
        <taxon>Burkholderiales</taxon>
        <taxon>Burkholderiaceae</taxon>
        <taxon>Paraburkholderia</taxon>
    </lineage>
</organism>
<name>A0A7Y6JX82_9BURK</name>
<dbReference type="InterPro" id="IPR017549">
    <property type="entry name" value="APMV_L690"/>
</dbReference>
<dbReference type="AlphaFoldDB" id="A0A7Y6JX82"/>
<evidence type="ECO:0000256" key="2">
    <source>
        <dbReference type="SAM" id="SignalP"/>
    </source>
</evidence>
<dbReference type="NCBIfam" id="TIGR03118">
    <property type="entry name" value="PEPCTERM_chp_1"/>
    <property type="match status" value="1"/>
</dbReference>
<dbReference type="InterPro" id="IPR011042">
    <property type="entry name" value="6-blade_b-propeller_TolB-like"/>
</dbReference>
<reference evidence="3 4" key="1">
    <citation type="submission" date="2020-02" db="EMBL/GenBank/DDBJ databases">
        <title>Paraburkholderia simonii sp. nov. and Paraburkholderia youngii sp. nov. Brazilian and Mexican Mimosa-associated rhizobia.</title>
        <authorList>
            <person name="Mavima L."/>
            <person name="Beukes C.W."/>
            <person name="Chan W.Y."/>
            <person name="Palmer M."/>
            <person name="De Meyer S.E."/>
            <person name="James E.K."/>
            <person name="Venter S.N."/>
            <person name="Steenkamp E.T."/>
        </authorList>
    </citation>
    <scope>NUCLEOTIDE SEQUENCE [LARGE SCALE GENOMIC DNA]</scope>
    <source>
        <strain evidence="3 4">JPY169</strain>
    </source>
</reference>
<dbReference type="Gene3D" id="2.120.10.30">
    <property type="entry name" value="TolB, C-terminal domain"/>
    <property type="match status" value="1"/>
</dbReference>
<dbReference type="GeneID" id="301101063"/>
<evidence type="ECO:0000256" key="1">
    <source>
        <dbReference type="SAM" id="MobiDB-lite"/>
    </source>
</evidence>
<evidence type="ECO:0000313" key="3">
    <source>
        <dbReference type="EMBL" id="NUY00412.1"/>
    </source>
</evidence>
<feature type="compositionally biased region" description="Low complexity" evidence="1">
    <location>
        <begin position="370"/>
        <end position="384"/>
    </location>
</feature>
<dbReference type="SUPFAM" id="SSF63829">
    <property type="entry name" value="Calcium-dependent phosphotriesterase"/>
    <property type="match status" value="1"/>
</dbReference>
<accession>A0A7Y6JX82</accession>
<feature type="chain" id="PRO_5031158338" evidence="2">
    <location>
        <begin position="19"/>
        <end position="399"/>
    </location>
</feature>
<feature type="compositionally biased region" description="Gly residues" evidence="1">
    <location>
        <begin position="385"/>
        <end position="399"/>
    </location>
</feature>
<dbReference type="PROSITE" id="PS51257">
    <property type="entry name" value="PROKAR_LIPOPROTEIN"/>
    <property type="match status" value="1"/>
</dbReference>
<comment type="caution">
    <text evidence="3">The sequence shown here is derived from an EMBL/GenBank/DDBJ whole genome shotgun (WGS) entry which is preliminary data.</text>
</comment>
<feature type="region of interest" description="Disordered" evidence="1">
    <location>
        <begin position="369"/>
        <end position="399"/>
    </location>
</feature>
<dbReference type="Proteomes" id="UP000594380">
    <property type="component" value="Unassembled WGS sequence"/>
</dbReference>
<protein>
    <submittedName>
        <fullName evidence="3">TIGR03118 family protein</fullName>
    </submittedName>
</protein>
<keyword evidence="2" id="KW-0732">Signal</keyword>
<proteinExistence type="predicted"/>
<feature type="signal peptide" evidence="2">
    <location>
        <begin position="1"/>
        <end position="18"/>
    </location>
</feature>
<sequence length="399" mass="39675">MKSLLAIFGVVACGAAVATLVSCGGGGGGSSNSSSTSPPVQSSFTATALVSDGAVPAAHTDANLKNPWGVAFNPNGFAWVADNGTNVATLYDGNGVPQSLVVTIPDGKNGSASPTGIVFNGTQSFLVTENGKSGVAAFIFTGEGGTITAWAPAVGPTNAFVMYDDGAGGAVYKGLALAAMNNGNFLYATDFHNNKIDVFDSSFTKVSMPGAFTDPAMPAGFAPFGIQAIGSNLFVTYAMQDAAKHDDVPGAGLGMVDVYDTGGNLKQRFATGGSLNAPWGIAQAPASFGSMSGAIIIGNFGDGMINAFNASSGQSMGPISGPNNSPIVEHGIWGIAFGNDLSNQPSSTLFFAAGPNDEADGVYGRIDLNTATSSSGTTTTTTPGTGTGTSAGGGMSVGM</sequence>
<dbReference type="EMBL" id="JAALDK010000001">
    <property type="protein sequence ID" value="NUY00412.1"/>
    <property type="molecule type" value="Genomic_DNA"/>
</dbReference>
<gene>
    <name evidence="3" type="ORF">G5S42_12035</name>
</gene>
<dbReference type="RefSeq" id="WP_176106928.1">
    <property type="nucleotide sequence ID" value="NZ_JAALDK010000001.1"/>
</dbReference>